<feature type="non-terminal residue" evidence="2">
    <location>
        <position position="1"/>
    </location>
</feature>
<dbReference type="SUPFAM" id="SSF53474">
    <property type="entry name" value="alpha/beta-Hydrolases"/>
    <property type="match status" value="1"/>
</dbReference>
<dbReference type="Proteomes" id="UP000677228">
    <property type="component" value="Unassembled WGS sequence"/>
</dbReference>
<dbReference type="Proteomes" id="UP000682733">
    <property type="component" value="Unassembled WGS sequence"/>
</dbReference>
<dbReference type="AlphaFoldDB" id="A0A816C8L8"/>
<dbReference type="OrthoDB" id="6134934at2759"/>
<dbReference type="EMBL" id="CAJOBA010049981">
    <property type="protein sequence ID" value="CAF4229388.1"/>
    <property type="molecule type" value="Genomic_DNA"/>
</dbReference>
<dbReference type="EMBL" id="CAJNOQ010040058">
    <property type="protein sequence ID" value="CAF1618717.1"/>
    <property type="molecule type" value="Genomic_DNA"/>
</dbReference>
<dbReference type="EMBL" id="CAJNOK010028192">
    <property type="protein sequence ID" value="CAF1431223.1"/>
    <property type="molecule type" value="Genomic_DNA"/>
</dbReference>
<evidence type="ECO:0000313" key="1">
    <source>
        <dbReference type="EMBL" id="CAF1431223.1"/>
    </source>
</evidence>
<organism evidence="2 5">
    <name type="scientific">Didymodactylos carnosus</name>
    <dbReference type="NCBI Taxonomy" id="1234261"/>
    <lineage>
        <taxon>Eukaryota</taxon>
        <taxon>Metazoa</taxon>
        <taxon>Spiralia</taxon>
        <taxon>Gnathifera</taxon>
        <taxon>Rotifera</taxon>
        <taxon>Eurotatoria</taxon>
        <taxon>Bdelloidea</taxon>
        <taxon>Philodinida</taxon>
        <taxon>Philodinidae</taxon>
        <taxon>Didymodactylos</taxon>
    </lineage>
</organism>
<dbReference type="InterPro" id="IPR029058">
    <property type="entry name" value="AB_hydrolase_fold"/>
</dbReference>
<name>A0A816C8L8_9BILA</name>
<keyword evidence="5" id="KW-1185">Reference proteome</keyword>
<evidence type="ECO:0000313" key="5">
    <source>
        <dbReference type="Proteomes" id="UP000663829"/>
    </source>
</evidence>
<dbReference type="Proteomes" id="UP000681722">
    <property type="component" value="Unassembled WGS sequence"/>
</dbReference>
<evidence type="ECO:0000313" key="2">
    <source>
        <dbReference type="EMBL" id="CAF1618717.1"/>
    </source>
</evidence>
<evidence type="ECO:0000313" key="4">
    <source>
        <dbReference type="EMBL" id="CAF4507071.1"/>
    </source>
</evidence>
<proteinExistence type="predicted"/>
<dbReference type="EMBL" id="CAJOBC010107118">
    <property type="protein sequence ID" value="CAF4507071.1"/>
    <property type="molecule type" value="Genomic_DNA"/>
</dbReference>
<gene>
    <name evidence="2" type="ORF">GPM918_LOCUS43588</name>
    <name evidence="1" type="ORF">OVA965_LOCUS34051</name>
    <name evidence="4" type="ORF">SRO942_LOCUS45119</name>
    <name evidence="3" type="ORF">TMI583_LOCUS34963</name>
</gene>
<evidence type="ECO:0000313" key="3">
    <source>
        <dbReference type="EMBL" id="CAF4229388.1"/>
    </source>
</evidence>
<comment type="caution">
    <text evidence="2">The sequence shown here is derived from an EMBL/GenBank/DDBJ whole genome shotgun (WGS) entry which is preliminary data.</text>
</comment>
<dbReference type="Proteomes" id="UP000663829">
    <property type="component" value="Unassembled WGS sequence"/>
</dbReference>
<protein>
    <submittedName>
        <fullName evidence="2">Uncharacterized protein</fullName>
    </submittedName>
</protein>
<accession>A0A816C8L8</accession>
<sequence length="77" mass="8627">KSFIGNTFATKAGYNEVAELNKIIILYPRIRPSTVSSNVYGCWNWWGYSSINYANKLGPQTSGIKKMIDTVRAIHTA</sequence>
<reference evidence="2" key="1">
    <citation type="submission" date="2021-02" db="EMBL/GenBank/DDBJ databases">
        <authorList>
            <person name="Nowell W R."/>
        </authorList>
    </citation>
    <scope>NUCLEOTIDE SEQUENCE</scope>
</reference>